<dbReference type="Proteomes" id="UP000037425">
    <property type="component" value="Unassembled WGS sequence"/>
</dbReference>
<evidence type="ECO:0000313" key="1">
    <source>
        <dbReference type="EMBL" id="KOF12635.1"/>
    </source>
</evidence>
<proteinExistence type="predicted"/>
<evidence type="ECO:0000313" key="2">
    <source>
        <dbReference type="Proteomes" id="UP000037425"/>
    </source>
</evidence>
<dbReference type="OrthoDB" id="8420249at2"/>
<sequence length="87" mass="9998">MSLVKIGRARLALALPGHRELLRSIKHRQLDDLFEDYAVAAMAFDKFLREVPRTEELVREYESICLDMQAEAVALLARLEKTPDKTN</sequence>
<dbReference type="AlphaFoldDB" id="A0A0L8BDJ6"/>
<dbReference type="EMBL" id="LGAP01000048">
    <property type="protein sequence ID" value="KOF12635.1"/>
    <property type="molecule type" value="Genomic_DNA"/>
</dbReference>
<protein>
    <submittedName>
        <fullName evidence="1">Uncharacterized protein</fullName>
    </submittedName>
</protein>
<accession>A0A0L8BDJ6</accession>
<name>A0A0L8BDJ6_ENSAD</name>
<dbReference type="PATRIC" id="fig|106592.7.peg.6189"/>
<organism evidence="1 2">
    <name type="scientific">Ensifer adhaerens</name>
    <name type="common">Sinorhizobium morelense</name>
    <dbReference type="NCBI Taxonomy" id="106592"/>
    <lineage>
        <taxon>Bacteria</taxon>
        <taxon>Pseudomonadati</taxon>
        <taxon>Pseudomonadota</taxon>
        <taxon>Alphaproteobacteria</taxon>
        <taxon>Hyphomicrobiales</taxon>
        <taxon>Rhizobiaceae</taxon>
        <taxon>Sinorhizobium/Ensifer group</taxon>
        <taxon>Ensifer</taxon>
    </lineage>
</organism>
<reference evidence="2" key="1">
    <citation type="submission" date="2015-07" db="EMBL/GenBank/DDBJ databases">
        <title>Whole genome sequence of an Ensifer adhaerens strain isolated from a cave pool in the Wind Cave National Park.</title>
        <authorList>
            <person name="Eng W.W.H."/>
            <person name="Gan H.M."/>
            <person name="Barton H.A."/>
            <person name="Savka M.A."/>
        </authorList>
    </citation>
    <scope>NUCLEOTIDE SEQUENCE [LARGE SCALE GENOMIC DNA]</scope>
    <source>
        <strain evidence="2">SD006</strain>
    </source>
</reference>
<comment type="caution">
    <text evidence="1">The sequence shown here is derived from an EMBL/GenBank/DDBJ whole genome shotgun (WGS) entry which is preliminary data.</text>
</comment>
<gene>
    <name evidence="1" type="ORF">AC244_33470</name>
</gene>
<dbReference type="RefSeq" id="WP_053253117.1">
    <property type="nucleotide sequence ID" value="NZ_LGAP01000048.1"/>
</dbReference>